<proteinExistence type="inferred from homology"/>
<accession>W7I0N2</accession>
<feature type="region of interest" description="Disordered" evidence="6">
    <location>
        <begin position="465"/>
        <end position="486"/>
    </location>
</feature>
<dbReference type="Gene3D" id="1.20.58.480">
    <property type="match status" value="1"/>
</dbReference>
<evidence type="ECO:0000313" key="8">
    <source>
        <dbReference type="Proteomes" id="UP000024837"/>
    </source>
</evidence>
<dbReference type="GO" id="GO:0019441">
    <property type="term" value="P:L-tryptophan catabolic process to kynurenine"/>
    <property type="evidence" value="ECO:0007669"/>
    <property type="project" value="UniProtKB-UniRule"/>
</dbReference>
<keyword evidence="8" id="KW-1185">Reference proteome</keyword>
<dbReference type="OrthoDB" id="10262710at2759"/>
<protein>
    <recommendedName>
        <fullName evidence="5">Indoleamine 2,3-dioxygenase</fullName>
        <ecNumber evidence="5">1.13.11.52</ecNumber>
    </recommendedName>
</protein>
<name>W7I0N2_9PEZI</name>
<dbReference type="HOGENOM" id="CLU_033932_0_0_1"/>
<dbReference type="EC" id="1.13.11.52" evidence="5"/>
<comment type="function">
    <text evidence="5">Produces N-formyl-kynurenine through the oxidation of tryptophan.</text>
</comment>
<dbReference type="GO" id="GO:0020037">
    <property type="term" value="F:heme binding"/>
    <property type="evidence" value="ECO:0007669"/>
    <property type="project" value="UniProtKB-UniRule"/>
</dbReference>
<dbReference type="InterPro" id="IPR000898">
    <property type="entry name" value="Indolamine_dOase"/>
</dbReference>
<evidence type="ECO:0000256" key="5">
    <source>
        <dbReference type="RuleBase" id="RU369119"/>
    </source>
</evidence>
<keyword evidence="2 4" id="KW-0479">Metal-binding</keyword>
<dbReference type="GO" id="GO:0033754">
    <property type="term" value="F:indoleamine 2,3-dioxygenase activity"/>
    <property type="evidence" value="ECO:0007669"/>
    <property type="project" value="UniProtKB-EC"/>
</dbReference>
<dbReference type="PANTHER" id="PTHR28657:SF3">
    <property type="entry name" value="INDOLEAMINE 2,3-DIOXYGENASE"/>
    <property type="match status" value="1"/>
</dbReference>
<dbReference type="InterPro" id="IPR037217">
    <property type="entry name" value="Trp/Indoleamine_2_3_dOase-like"/>
</dbReference>
<evidence type="ECO:0000256" key="6">
    <source>
        <dbReference type="SAM" id="MobiDB-lite"/>
    </source>
</evidence>
<dbReference type="FunFam" id="1.20.58.480:FF:000005">
    <property type="entry name" value="Indoleamine 2,3-dioxygenase family protein"/>
    <property type="match status" value="1"/>
</dbReference>
<dbReference type="PANTHER" id="PTHR28657">
    <property type="entry name" value="INDOLEAMINE 2,3-DIOXYGENASE"/>
    <property type="match status" value="1"/>
</dbReference>
<organism evidence="7 8">
    <name type="scientific">Drechslerella stenobrocha 248</name>
    <dbReference type="NCBI Taxonomy" id="1043628"/>
    <lineage>
        <taxon>Eukaryota</taxon>
        <taxon>Fungi</taxon>
        <taxon>Dikarya</taxon>
        <taxon>Ascomycota</taxon>
        <taxon>Pezizomycotina</taxon>
        <taxon>Orbiliomycetes</taxon>
        <taxon>Orbiliales</taxon>
        <taxon>Orbiliaceae</taxon>
        <taxon>Drechslerella</taxon>
    </lineage>
</organism>
<feature type="binding site" description="proximal binding residue" evidence="4">
    <location>
        <position position="387"/>
    </location>
    <ligand>
        <name>heme b</name>
        <dbReference type="ChEBI" id="CHEBI:60344"/>
    </ligand>
    <ligandPart>
        <name>Fe</name>
        <dbReference type="ChEBI" id="CHEBI:18248"/>
    </ligandPart>
</feature>
<gene>
    <name evidence="7" type="ORF">DRE_05120</name>
</gene>
<evidence type="ECO:0000256" key="3">
    <source>
        <dbReference type="ARBA" id="ARBA00023004"/>
    </source>
</evidence>
<sequence length="486" mass="55158">MEFKILSDPCAEDKSLPAFMVSNARGFLPRVNPPSVLPKEFEALENILQEMPIRKASGEPGLLDSLKLGDTIDKTFPNLVEEVDKYKDDQIILNALYRDYSFLLSAYLFEPCYDTYRRTEGREYGLGRSVLPRSIAQPMAKVAELTGFKPFMEYAGSYALYNYKLLDESKGMEYDNLALVRAFEYGLDNKSSEAGFVLVHVAMVQHSGGLVTGVEKALHALLDVGASANERTETFRNGLQEILESLRKVNKMMDEMWQKSKPEDYASFRVFIFGIHSQPMFPNGVIYEGVFDEPQSFRGESGANDSMVPLVDNFLCIDMPENPLTQILKDFRNYRPGNHKQFLTWVESVSRGGDQYPSVKDFALADRHSAVLYLLILDQIREFRGRHWNFTREYILKQGKRLHPKATGGSPIVEWLPNQLTQILNAMSSICDHISTTYGEDSLKGKDATEFGRIKDTIPRHKSSLEKEVSRFSETLASQRKPEASN</sequence>
<keyword evidence="5" id="KW-0560">Oxidoreductase</keyword>
<dbReference type="EMBL" id="KI966424">
    <property type="protein sequence ID" value="EWC45783.1"/>
    <property type="molecule type" value="Genomic_DNA"/>
</dbReference>
<keyword evidence="4 5" id="KW-0349">Heme</keyword>
<reference evidence="7 8" key="1">
    <citation type="submission" date="2013-05" db="EMBL/GenBank/DDBJ databases">
        <title>Drechslerella stenobrocha genome reveals carnivorous origination and mechanical trapping mechanism of predatory fungi.</title>
        <authorList>
            <person name="Liu X."/>
            <person name="Zhang W."/>
            <person name="Liu K."/>
        </authorList>
    </citation>
    <scope>NUCLEOTIDE SEQUENCE [LARGE SCALE GENOMIC DNA]</scope>
    <source>
        <strain evidence="7 8">248</strain>
    </source>
</reference>
<keyword evidence="5" id="KW-0223">Dioxygenase</keyword>
<dbReference type="Pfam" id="PF01231">
    <property type="entry name" value="IDO"/>
    <property type="match status" value="1"/>
</dbReference>
<keyword evidence="3 4" id="KW-0408">Iron</keyword>
<evidence type="ECO:0000256" key="1">
    <source>
        <dbReference type="ARBA" id="ARBA00007119"/>
    </source>
</evidence>
<dbReference type="GO" id="GO:0046872">
    <property type="term" value="F:metal ion binding"/>
    <property type="evidence" value="ECO:0007669"/>
    <property type="project" value="UniProtKB-UniRule"/>
</dbReference>
<dbReference type="AlphaFoldDB" id="W7I0N2"/>
<evidence type="ECO:0000256" key="4">
    <source>
        <dbReference type="PIRSR" id="PIRSR600898-1"/>
    </source>
</evidence>
<dbReference type="Proteomes" id="UP000024837">
    <property type="component" value="Unassembled WGS sequence"/>
</dbReference>
<comment type="similarity">
    <text evidence="1 5">Belongs to the indoleamine 2,3-dioxygenase family.</text>
</comment>
<dbReference type="SUPFAM" id="SSF140959">
    <property type="entry name" value="Indolic compounds 2,3-dioxygenase-like"/>
    <property type="match status" value="1"/>
</dbReference>
<comment type="catalytic activity">
    <reaction evidence="5">
        <text>L-tryptophan + O2 = N-formyl-L-kynurenine</text>
        <dbReference type="Rhea" id="RHEA:24536"/>
        <dbReference type="ChEBI" id="CHEBI:15379"/>
        <dbReference type="ChEBI" id="CHEBI:57912"/>
        <dbReference type="ChEBI" id="CHEBI:58629"/>
    </reaction>
</comment>
<evidence type="ECO:0000256" key="2">
    <source>
        <dbReference type="ARBA" id="ARBA00022723"/>
    </source>
</evidence>
<evidence type="ECO:0000313" key="7">
    <source>
        <dbReference type="EMBL" id="EWC45783.1"/>
    </source>
</evidence>